<dbReference type="PROSITE" id="PS00840">
    <property type="entry name" value="SUMT_2"/>
    <property type="match status" value="1"/>
</dbReference>
<dbReference type="FunFam" id="3.40.190.10:FF:000005">
    <property type="entry name" value="Porphobilinogen deaminase"/>
    <property type="match status" value="1"/>
</dbReference>
<dbReference type="GO" id="GO:0004852">
    <property type="term" value="F:uroporphyrinogen-III synthase activity"/>
    <property type="evidence" value="ECO:0007669"/>
    <property type="project" value="InterPro"/>
</dbReference>
<dbReference type="PRINTS" id="PR00151">
    <property type="entry name" value="PORPHBDMNASE"/>
</dbReference>
<evidence type="ECO:0000256" key="3">
    <source>
        <dbReference type="ARBA" id="ARBA00011245"/>
    </source>
</evidence>
<organism evidence="16 17">
    <name type="scientific">Candidatus Limivivens intestinipullorum</name>
    <dbReference type="NCBI Taxonomy" id="2840858"/>
    <lineage>
        <taxon>Bacteria</taxon>
        <taxon>Bacillati</taxon>
        <taxon>Bacillota</taxon>
        <taxon>Clostridia</taxon>
        <taxon>Lachnospirales</taxon>
        <taxon>Lachnospiraceae</taxon>
        <taxon>Lachnospiraceae incertae sedis</taxon>
        <taxon>Candidatus Limivivens</taxon>
    </lineage>
</organism>
<dbReference type="Gene3D" id="3.40.190.10">
    <property type="entry name" value="Periplasmic binding protein-like II"/>
    <property type="match status" value="2"/>
</dbReference>
<reference evidence="16" key="2">
    <citation type="journal article" date="2021" name="PeerJ">
        <title>Extensive microbial diversity within the chicken gut microbiome revealed by metagenomics and culture.</title>
        <authorList>
            <person name="Gilroy R."/>
            <person name="Ravi A."/>
            <person name="Getino M."/>
            <person name="Pursley I."/>
            <person name="Horton D.L."/>
            <person name="Alikhan N.F."/>
            <person name="Baker D."/>
            <person name="Gharbi K."/>
            <person name="Hall N."/>
            <person name="Watson M."/>
            <person name="Adriaenssens E.M."/>
            <person name="Foster-Nyarko E."/>
            <person name="Jarju S."/>
            <person name="Secka A."/>
            <person name="Antonio M."/>
            <person name="Oren A."/>
            <person name="Chaudhuri R.R."/>
            <person name="La Ragione R."/>
            <person name="Hildebrand F."/>
            <person name="Pallen M.J."/>
        </authorList>
    </citation>
    <scope>NUCLEOTIDE SEQUENCE</scope>
    <source>
        <strain evidence="16">CHK190-19873</strain>
    </source>
</reference>
<dbReference type="InterPro" id="IPR014776">
    <property type="entry name" value="4pyrrole_Mease_sub2"/>
</dbReference>
<dbReference type="GO" id="GO:0032259">
    <property type="term" value="P:methylation"/>
    <property type="evidence" value="ECO:0007669"/>
    <property type="project" value="UniProtKB-KW"/>
</dbReference>
<feature type="domain" description="Tetrapyrrole biosynthesis uroporphyrinogen III synthase" evidence="14">
    <location>
        <begin position="596"/>
        <end position="821"/>
    </location>
</feature>
<dbReference type="InterPro" id="IPR036108">
    <property type="entry name" value="4pyrrol_syn_uPrphyn_synt_sf"/>
</dbReference>
<dbReference type="PANTHER" id="PTHR45790:SF3">
    <property type="entry name" value="S-ADENOSYL-L-METHIONINE-DEPENDENT UROPORPHYRINOGEN III METHYLTRANSFERASE, CHLOROPLASTIC"/>
    <property type="match status" value="1"/>
</dbReference>
<dbReference type="InterPro" id="IPR000878">
    <property type="entry name" value="4pyrrol_Mease"/>
</dbReference>
<evidence type="ECO:0000256" key="7">
    <source>
        <dbReference type="ARBA" id="ARBA00023244"/>
    </source>
</evidence>
<evidence type="ECO:0000256" key="6">
    <source>
        <dbReference type="ARBA" id="ARBA00022691"/>
    </source>
</evidence>
<evidence type="ECO:0000313" key="16">
    <source>
        <dbReference type="EMBL" id="HIS30399.1"/>
    </source>
</evidence>
<dbReference type="GO" id="GO:0004851">
    <property type="term" value="F:uroporphyrin-III C-methyltransferase activity"/>
    <property type="evidence" value="ECO:0007669"/>
    <property type="project" value="UniProtKB-ARBA"/>
</dbReference>
<dbReference type="GO" id="GO:0005737">
    <property type="term" value="C:cytoplasm"/>
    <property type="evidence" value="ECO:0007669"/>
    <property type="project" value="UniProtKB-UniRule"/>
</dbReference>
<dbReference type="GO" id="GO:0004418">
    <property type="term" value="F:hydroxymethylbilane synthase activity"/>
    <property type="evidence" value="ECO:0007669"/>
    <property type="project" value="UniProtKB-UniRule"/>
</dbReference>
<evidence type="ECO:0000256" key="4">
    <source>
        <dbReference type="ARBA" id="ARBA00022603"/>
    </source>
</evidence>
<feature type="compositionally biased region" description="Basic and acidic residues" evidence="11">
    <location>
        <begin position="312"/>
        <end position="324"/>
    </location>
</feature>
<keyword evidence="7 9" id="KW-0627">Porphyrin biosynthesis</keyword>
<dbReference type="Proteomes" id="UP000823935">
    <property type="component" value="Unassembled WGS sequence"/>
</dbReference>
<dbReference type="InterPro" id="IPR014777">
    <property type="entry name" value="4pyrrole_Mease_sub1"/>
</dbReference>
<dbReference type="EC" id="2.5.1.61" evidence="9"/>
<comment type="miscellaneous">
    <text evidence="9">The porphobilinogen subunits are added to the dipyrromethane group.</text>
</comment>
<evidence type="ECO:0000256" key="11">
    <source>
        <dbReference type="SAM" id="MobiDB-lite"/>
    </source>
</evidence>
<feature type="domain" description="Porphobilinogen deaminase C-terminal" evidence="15">
    <location>
        <begin position="222"/>
        <end position="290"/>
    </location>
</feature>
<reference evidence="16" key="1">
    <citation type="submission" date="2020-10" db="EMBL/GenBank/DDBJ databases">
        <authorList>
            <person name="Gilroy R."/>
        </authorList>
    </citation>
    <scope>NUCLEOTIDE SEQUENCE</scope>
    <source>
        <strain evidence="16">CHK190-19873</strain>
    </source>
</reference>
<dbReference type="NCBIfam" id="TIGR00212">
    <property type="entry name" value="hemC"/>
    <property type="match status" value="1"/>
</dbReference>
<dbReference type="Gene3D" id="3.30.950.10">
    <property type="entry name" value="Methyltransferase, Cobalt-precorrin-4 Transmethylase, Domain 2"/>
    <property type="match status" value="1"/>
</dbReference>
<dbReference type="InterPro" id="IPR006366">
    <property type="entry name" value="CobA/CysG_C"/>
</dbReference>
<dbReference type="Pfam" id="PF03900">
    <property type="entry name" value="Porphobil_deamC"/>
    <property type="match status" value="1"/>
</dbReference>
<dbReference type="FunFam" id="3.40.1010.10:FF:000001">
    <property type="entry name" value="Siroheme synthase"/>
    <property type="match status" value="1"/>
</dbReference>
<dbReference type="InterPro" id="IPR036803">
    <property type="entry name" value="Porphobilinogen_deaminase_C_sf"/>
</dbReference>
<protein>
    <recommendedName>
        <fullName evidence="9">Porphobilinogen deaminase</fullName>
        <shortName evidence="9">PBG</shortName>
        <ecNumber evidence="9">2.5.1.61</ecNumber>
    </recommendedName>
    <alternativeName>
        <fullName evidence="9">Hydroxymethylbilane synthase</fullName>
        <shortName evidence="9">HMBS</shortName>
    </alternativeName>
    <alternativeName>
        <fullName evidence="9">Pre-uroporphyrinogen synthase</fullName>
    </alternativeName>
</protein>
<dbReference type="PANTHER" id="PTHR45790">
    <property type="entry name" value="SIROHEME SYNTHASE-RELATED"/>
    <property type="match status" value="1"/>
</dbReference>
<keyword evidence="4 10" id="KW-0489">Methyltransferase</keyword>
<comment type="catalytic activity">
    <reaction evidence="8 9">
        <text>4 porphobilinogen + H2O = hydroxymethylbilane + 4 NH4(+)</text>
        <dbReference type="Rhea" id="RHEA:13185"/>
        <dbReference type="ChEBI" id="CHEBI:15377"/>
        <dbReference type="ChEBI" id="CHEBI:28938"/>
        <dbReference type="ChEBI" id="CHEBI:57845"/>
        <dbReference type="ChEBI" id="CHEBI:58126"/>
        <dbReference type="EC" id="2.5.1.61"/>
    </reaction>
</comment>
<dbReference type="InterPro" id="IPR035996">
    <property type="entry name" value="4pyrrol_Methylase_sf"/>
</dbReference>
<dbReference type="Pfam" id="PF00590">
    <property type="entry name" value="TP_methylase"/>
    <property type="match status" value="1"/>
</dbReference>
<dbReference type="EMBL" id="DVIQ01000014">
    <property type="protein sequence ID" value="HIS30399.1"/>
    <property type="molecule type" value="Genomic_DNA"/>
</dbReference>
<evidence type="ECO:0000259" key="13">
    <source>
        <dbReference type="Pfam" id="PF01379"/>
    </source>
</evidence>
<dbReference type="InterPro" id="IPR050161">
    <property type="entry name" value="Siro_Cobalamin_biosynth"/>
</dbReference>
<dbReference type="GO" id="GO:0019354">
    <property type="term" value="P:siroheme biosynthetic process"/>
    <property type="evidence" value="ECO:0007669"/>
    <property type="project" value="InterPro"/>
</dbReference>
<dbReference type="Pfam" id="PF01379">
    <property type="entry name" value="Porphobil_deam"/>
    <property type="match status" value="1"/>
</dbReference>
<comment type="similarity">
    <text evidence="10">Belongs to the precorrin methyltransferase family.</text>
</comment>
<comment type="similarity">
    <text evidence="2 9">Belongs to the HMBS family.</text>
</comment>
<dbReference type="Gene3D" id="3.40.50.10090">
    <property type="match status" value="2"/>
</dbReference>
<evidence type="ECO:0000256" key="9">
    <source>
        <dbReference type="HAMAP-Rule" id="MF_00260"/>
    </source>
</evidence>
<dbReference type="SUPFAM" id="SSF53790">
    <property type="entry name" value="Tetrapyrrole methylase"/>
    <property type="match status" value="1"/>
</dbReference>
<gene>
    <name evidence="9 16" type="primary">hemC</name>
    <name evidence="16" type="ORF">IAB44_02455</name>
</gene>
<comment type="function">
    <text evidence="1 9">Tetrapolymerization of the monopyrrole PBG into the hydroxymethylbilane pre-uroporphyrinogen in several discrete steps.</text>
</comment>
<dbReference type="HAMAP" id="MF_00260">
    <property type="entry name" value="Porphobil_deam"/>
    <property type="match status" value="1"/>
</dbReference>
<name>A0A9D1EQN5_9FIRM</name>
<dbReference type="CDD" id="cd11642">
    <property type="entry name" value="SUMT"/>
    <property type="match status" value="1"/>
</dbReference>
<evidence type="ECO:0000256" key="5">
    <source>
        <dbReference type="ARBA" id="ARBA00022679"/>
    </source>
</evidence>
<evidence type="ECO:0000313" key="17">
    <source>
        <dbReference type="Proteomes" id="UP000823935"/>
    </source>
</evidence>
<evidence type="ECO:0000256" key="10">
    <source>
        <dbReference type="RuleBase" id="RU003960"/>
    </source>
</evidence>
<dbReference type="InterPro" id="IPR003754">
    <property type="entry name" value="4pyrrol_synth_uPrphyn_synth"/>
</dbReference>
<dbReference type="InterPro" id="IPR022418">
    <property type="entry name" value="Porphobilinogen_deaminase_C"/>
</dbReference>
<evidence type="ECO:0000259" key="12">
    <source>
        <dbReference type="Pfam" id="PF00590"/>
    </source>
</evidence>
<dbReference type="InterPro" id="IPR022417">
    <property type="entry name" value="Porphobilin_deaminase_N"/>
</dbReference>
<feature type="modified residue" description="S-(dipyrrolylmethanemethyl)cysteine" evidence="9">
    <location>
        <position position="237"/>
    </location>
</feature>
<dbReference type="NCBIfam" id="NF004790">
    <property type="entry name" value="PRK06136.1"/>
    <property type="match status" value="1"/>
</dbReference>
<comment type="subunit">
    <text evidence="3 9">Monomer.</text>
</comment>
<dbReference type="InterPro" id="IPR003043">
    <property type="entry name" value="Uropor_MeTrfase_CS"/>
</dbReference>
<keyword evidence="6" id="KW-0949">S-adenosyl-L-methionine</keyword>
<proteinExistence type="inferred from homology"/>
<dbReference type="SUPFAM" id="SSF69618">
    <property type="entry name" value="HemD-like"/>
    <property type="match status" value="1"/>
</dbReference>
<feature type="domain" description="Tetrapyrrole methylase" evidence="12">
    <location>
        <begin position="334"/>
        <end position="545"/>
    </location>
</feature>
<dbReference type="Pfam" id="PF02602">
    <property type="entry name" value="HEM4"/>
    <property type="match status" value="1"/>
</dbReference>
<dbReference type="AlphaFoldDB" id="A0A9D1EQN5"/>
<dbReference type="FunFam" id="3.30.950.10:FF:000001">
    <property type="entry name" value="Siroheme synthase"/>
    <property type="match status" value="1"/>
</dbReference>
<dbReference type="SUPFAM" id="SSF53850">
    <property type="entry name" value="Periplasmic binding protein-like II"/>
    <property type="match status" value="1"/>
</dbReference>
<dbReference type="Gene3D" id="3.40.1010.10">
    <property type="entry name" value="Cobalt-precorrin-4 Transmethylase, Domain 1"/>
    <property type="match status" value="1"/>
</dbReference>
<keyword evidence="5 9" id="KW-0808">Transferase</keyword>
<accession>A0A9D1EQN5</accession>
<dbReference type="NCBIfam" id="TIGR01469">
    <property type="entry name" value="cobA_cysG_Cterm"/>
    <property type="match status" value="1"/>
</dbReference>
<evidence type="ECO:0000259" key="15">
    <source>
        <dbReference type="Pfam" id="PF03900"/>
    </source>
</evidence>
<evidence type="ECO:0000259" key="14">
    <source>
        <dbReference type="Pfam" id="PF02602"/>
    </source>
</evidence>
<sequence>MKNEIVIGSRESRLAVVQTQIVLDYIKEACPGTEARMLTMKTTGDVILDKTLDKVGGKGLFVKELDRALLEKRTDLSVHSLKDMPMEIPEELPIVAFSGREDPRDVLVLPEGKTEIDFSKPIGCSSLRRILQLQRLYPQATFQMIRGNVQTRLKKLDSGEYGATILAAAGLKRLGLEGRISRYFSVDEMIPAAGQGILAVQGRKGEDYGFLEGFDEKDARAAALAERAFVRRLNGGCSFPAAAHGTVSDGELLLRGLYYSEEDQAYLTGTVRGAAGEAESLGIFLADALAKAYREKRTGKPGFAGNEDFEDGGWKDLGEKKNTEDGAEEAPAGKVWLVGAGPGDPGLFTVKGQQVLAKAQVVVYDALVGQSILNQIPESAKRINVGKRSSHHLKHQYEINQVLVDEALKGYRVVRLKGGDPFVFGRGGEEAEALRERGIPYEVVPGVTSAVAVPAYNGIPVTHRDFCSSLHIITGHKKQGDTYDIDFEALVRTKGTLIFLMGVTALPDICRELVVHGMEPDMPAAILQKGTTAGQKRIVATVSTLPEEVRRQGIETPAVIVVGKVCALADRFAWYEELPLAGRRIVVTRPKELISRMASMLREKGAEVLELPAIRTVAQEPGGALDAALDELRQYQWLVFTSPMGVRIFFRAMERLKMDLRALGGAKIAAIGTGTEKELNARGLYADLIPETFDGEALGHALAARLKEGDRVLIPRAAAGNQELTRILAEAPGVRIDDVASYHTEYESQGIIDEKAEFEAGNIDYAVFTSASTVRGFARAVEGLDFSRVKAVCIGKQTKAAADALGMETYMADKATMESVVDCVERLCARAS</sequence>
<dbReference type="CDD" id="cd06578">
    <property type="entry name" value="HemD"/>
    <property type="match status" value="1"/>
</dbReference>
<dbReference type="Gene3D" id="3.30.160.40">
    <property type="entry name" value="Porphobilinogen deaminase, C-terminal domain"/>
    <property type="match status" value="1"/>
</dbReference>
<evidence type="ECO:0000256" key="2">
    <source>
        <dbReference type="ARBA" id="ARBA00005638"/>
    </source>
</evidence>
<dbReference type="InterPro" id="IPR000860">
    <property type="entry name" value="HemC"/>
</dbReference>
<evidence type="ECO:0000256" key="1">
    <source>
        <dbReference type="ARBA" id="ARBA00002869"/>
    </source>
</evidence>
<dbReference type="SUPFAM" id="SSF54782">
    <property type="entry name" value="Porphobilinogen deaminase (hydroxymethylbilane synthase), C-terminal domain"/>
    <property type="match status" value="1"/>
</dbReference>
<feature type="region of interest" description="Disordered" evidence="11">
    <location>
        <begin position="300"/>
        <end position="328"/>
    </location>
</feature>
<comment type="caution">
    <text evidence="16">The sequence shown here is derived from an EMBL/GenBank/DDBJ whole genome shotgun (WGS) entry which is preliminary data.</text>
</comment>
<dbReference type="GO" id="GO:0006782">
    <property type="term" value="P:protoporphyrinogen IX biosynthetic process"/>
    <property type="evidence" value="ECO:0007669"/>
    <property type="project" value="UniProtKB-UniRule"/>
</dbReference>
<comment type="cofactor">
    <cofactor evidence="9">
        <name>dipyrromethane</name>
        <dbReference type="ChEBI" id="CHEBI:60342"/>
    </cofactor>
    <text evidence="9">Binds 1 dipyrromethane group covalently.</text>
</comment>
<feature type="domain" description="Porphobilinogen deaminase N-terminal" evidence="13">
    <location>
        <begin position="5"/>
        <end position="206"/>
    </location>
</feature>
<evidence type="ECO:0000256" key="8">
    <source>
        <dbReference type="ARBA" id="ARBA00048169"/>
    </source>
</evidence>